<dbReference type="SUPFAM" id="SSF161098">
    <property type="entry name" value="MetI-like"/>
    <property type="match status" value="1"/>
</dbReference>
<dbReference type="GO" id="GO:0005315">
    <property type="term" value="F:phosphate transmembrane transporter activity"/>
    <property type="evidence" value="ECO:0007669"/>
    <property type="project" value="InterPro"/>
</dbReference>
<evidence type="ECO:0000256" key="4">
    <source>
        <dbReference type="ARBA" id="ARBA00022475"/>
    </source>
</evidence>
<name>A0A8U0A1F7_9EURY</name>
<keyword evidence="4 8" id="KW-1003">Cell membrane</keyword>
<evidence type="ECO:0000256" key="1">
    <source>
        <dbReference type="ARBA" id="ARBA00004651"/>
    </source>
</evidence>
<feature type="transmembrane region" description="Helical" evidence="8">
    <location>
        <begin position="208"/>
        <end position="228"/>
    </location>
</feature>
<dbReference type="PANTHER" id="PTHR43470">
    <property type="entry name" value="PHOSPHATE TRANSPORT SYSTEM PERMEASE PROTEIN PSTA-RELATED"/>
    <property type="match status" value="1"/>
</dbReference>
<dbReference type="GO" id="GO:0035435">
    <property type="term" value="P:phosphate ion transmembrane transport"/>
    <property type="evidence" value="ECO:0007669"/>
    <property type="project" value="InterPro"/>
</dbReference>
<feature type="transmembrane region" description="Helical" evidence="8">
    <location>
        <begin position="95"/>
        <end position="113"/>
    </location>
</feature>
<evidence type="ECO:0000256" key="2">
    <source>
        <dbReference type="ARBA" id="ARBA00007069"/>
    </source>
</evidence>
<evidence type="ECO:0000256" key="5">
    <source>
        <dbReference type="ARBA" id="ARBA00022692"/>
    </source>
</evidence>
<feature type="transmembrane region" description="Helical" evidence="8">
    <location>
        <begin position="263"/>
        <end position="281"/>
    </location>
</feature>
<proteinExistence type="inferred from homology"/>
<dbReference type="InterPro" id="IPR000515">
    <property type="entry name" value="MetI-like"/>
</dbReference>
<dbReference type="NCBIfam" id="TIGR00974">
    <property type="entry name" value="3a0107s02c"/>
    <property type="match status" value="1"/>
</dbReference>
<keyword evidence="3" id="KW-0813">Transport</keyword>
<dbReference type="Pfam" id="PF00528">
    <property type="entry name" value="BPD_transp_1"/>
    <property type="match status" value="1"/>
</dbReference>
<sequence>MATDEASADSLHGSTGVRLERLKGRLFASALVGATLVGIVSLMVLFGYIAFDAFQPLTASTQWYLIYLGTLVTPTAAFTLYARRHPPVRAVNTKTFAVVCGSLLVSLLGYVVAEALDPYDVLLYVLFGALPPVIVLAYARQSADRTYTGPTMVGSILVGIALAAGLYGVFRPIVGIVARWVAYVGFVTLPVGAGTVSVVSRRGSLREAALAGAIVVVGTLAVAVGALVTGIEPSLPVVLFSGAVVPIGYVIGDTVVNEPEGRIGMLGPFVFLGGVVLGAVLERSFGVQGPETYLTPTLLLNSWHGQDALAAGIYPQLVGSIVIVGFMSLLAFPVGVGAAVYLEEYVHHSGWRGRLAAFLEINISNLAGVPSVVYGLLGLALFRNTLGFGTGVVVAAAGTLGFLILPIVIVSAQEALRSVPDSLRQAAYGMGASRWQTLRTVVIPEAFPGILTGTILALARAIGETAPLVIISVATTTYTPPEGLFSSAAALPLQIFAARSNVDPTFRHGIVPATAVVLLVLMLVMNTTAIILRNRYNRDTHE</sequence>
<evidence type="ECO:0000313" key="11">
    <source>
        <dbReference type="Proteomes" id="UP000831768"/>
    </source>
</evidence>
<feature type="transmembrane region" description="Helical" evidence="8">
    <location>
        <begin position="509"/>
        <end position="532"/>
    </location>
</feature>
<dbReference type="KEGG" id="haad:MW046_12135"/>
<feature type="domain" description="ABC transmembrane type-1" evidence="9">
    <location>
        <begin position="317"/>
        <end position="529"/>
    </location>
</feature>
<accession>A0A8U0A1F7</accession>
<comment type="similarity">
    <text evidence="2 8">Belongs to the binding-protein-dependent transport system permease family. CysTW subfamily.</text>
</comment>
<reference evidence="10" key="1">
    <citation type="submission" date="2022-04" db="EMBL/GenBank/DDBJ databases">
        <title>Halocatena sp. nov., isolated from a salt lake.</title>
        <authorList>
            <person name="Cui H.-L."/>
        </authorList>
    </citation>
    <scope>NUCLEOTIDE SEQUENCE</scope>
    <source>
        <strain evidence="10">AD-1</strain>
    </source>
</reference>
<dbReference type="AlphaFoldDB" id="A0A8U0A1F7"/>
<gene>
    <name evidence="10" type="primary">pstA</name>
    <name evidence="10" type="ORF">MW046_12135</name>
</gene>
<feature type="transmembrane region" description="Helical" evidence="8">
    <location>
        <begin position="63"/>
        <end position="83"/>
    </location>
</feature>
<dbReference type="Gene3D" id="1.10.3720.10">
    <property type="entry name" value="MetI-like"/>
    <property type="match status" value="1"/>
</dbReference>
<feature type="transmembrane region" description="Helical" evidence="8">
    <location>
        <begin position="176"/>
        <end position="196"/>
    </location>
</feature>
<feature type="transmembrane region" description="Helical" evidence="8">
    <location>
        <begin position="119"/>
        <end position="139"/>
    </location>
</feature>
<dbReference type="InterPro" id="IPR035906">
    <property type="entry name" value="MetI-like_sf"/>
</dbReference>
<protein>
    <recommendedName>
        <fullName evidence="8">Phosphate transport system permease protein PstA</fullName>
    </recommendedName>
</protein>
<comment type="subcellular location">
    <subcellularLocation>
        <location evidence="1 8">Cell membrane</location>
        <topology evidence="1 8">Multi-pass membrane protein</topology>
    </subcellularLocation>
</comment>
<keyword evidence="7 8" id="KW-0472">Membrane</keyword>
<feature type="transmembrane region" description="Helical" evidence="8">
    <location>
        <begin position="363"/>
        <end position="382"/>
    </location>
</feature>
<evidence type="ECO:0000256" key="7">
    <source>
        <dbReference type="ARBA" id="ARBA00023136"/>
    </source>
</evidence>
<feature type="transmembrane region" description="Helical" evidence="8">
    <location>
        <begin position="234"/>
        <end position="251"/>
    </location>
</feature>
<keyword evidence="6 8" id="KW-1133">Transmembrane helix</keyword>
<dbReference type="CDD" id="cd06261">
    <property type="entry name" value="TM_PBP2"/>
    <property type="match status" value="1"/>
</dbReference>
<feature type="transmembrane region" description="Helical" evidence="8">
    <location>
        <begin position="388"/>
        <end position="410"/>
    </location>
</feature>
<organism evidence="10 11">
    <name type="scientific">Halocatena salina</name>
    <dbReference type="NCBI Taxonomy" id="2934340"/>
    <lineage>
        <taxon>Archaea</taxon>
        <taxon>Methanobacteriati</taxon>
        <taxon>Methanobacteriota</taxon>
        <taxon>Stenosarchaea group</taxon>
        <taxon>Halobacteria</taxon>
        <taxon>Halobacteriales</taxon>
        <taxon>Natronomonadaceae</taxon>
        <taxon>Halocatena</taxon>
    </lineage>
</organism>
<feature type="transmembrane region" description="Helical" evidence="8">
    <location>
        <begin position="151"/>
        <end position="170"/>
    </location>
</feature>
<keyword evidence="5 8" id="KW-0812">Transmembrane</keyword>
<comment type="caution">
    <text evidence="8">Lacks conserved residue(s) required for the propagation of feature annotation.</text>
</comment>
<dbReference type="RefSeq" id="WP_247993367.1">
    <property type="nucleotide sequence ID" value="NZ_CP096019.1"/>
</dbReference>
<keyword evidence="11" id="KW-1185">Reference proteome</keyword>
<dbReference type="PROSITE" id="PS50928">
    <property type="entry name" value="ABC_TM1"/>
    <property type="match status" value="1"/>
</dbReference>
<evidence type="ECO:0000256" key="8">
    <source>
        <dbReference type="RuleBase" id="RU363043"/>
    </source>
</evidence>
<dbReference type="GeneID" id="71928808"/>
<dbReference type="EMBL" id="CP096019">
    <property type="protein sequence ID" value="UPM42696.1"/>
    <property type="molecule type" value="Genomic_DNA"/>
</dbReference>
<evidence type="ECO:0000313" key="10">
    <source>
        <dbReference type="EMBL" id="UPM42696.1"/>
    </source>
</evidence>
<evidence type="ECO:0000256" key="6">
    <source>
        <dbReference type="ARBA" id="ARBA00022989"/>
    </source>
</evidence>
<evidence type="ECO:0000256" key="3">
    <source>
        <dbReference type="ARBA" id="ARBA00022448"/>
    </source>
</evidence>
<feature type="transmembrane region" description="Helical" evidence="8">
    <location>
        <begin position="317"/>
        <end position="342"/>
    </location>
</feature>
<feature type="transmembrane region" description="Helical" evidence="8">
    <location>
        <begin position="26"/>
        <end position="51"/>
    </location>
</feature>
<dbReference type="GO" id="GO:0005886">
    <property type="term" value="C:plasma membrane"/>
    <property type="evidence" value="ECO:0007669"/>
    <property type="project" value="UniProtKB-SubCell"/>
</dbReference>
<dbReference type="PANTHER" id="PTHR43470:SF5">
    <property type="entry name" value="PHOSPHATE TRANSPORT SYSTEM PERMEASE PROTEIN PSTA"/>
    <property type="match status" value="1"/>
</dbReference>
<dbReference type="InterPro" id="IPR005672">
    <property type="entry name" value="Phosphate_PstA"/>
</dbReference>
<evidence type="ECO:0000259" key="9">
    <source>
        <dbReference type="PROSITE" id="PS50928"/>
    </source>
</evidence>
<dbReference type="Proteomes" id="UP000831768">
    <property type="component" value="Chromosome"/>
</dbReference>